<name>A0A6I9RKW5_ELAGV</name>
<feature type="region of interest" description="Disordered" evidence="2">
    <location>
        <begin position="311"/>
        <end position="334"/>
    </location>
</feature>
<dbReference type="Proteomes" id="UP000504607">
    <property type="component" value="Chromosome 8"/>
</dbReference>
<feature type="domain" description="C2H2-type" evidence="3">
    <location>
        <begin position="113"/>
        <end position="141"/>
    </location>
</feature>
<accession>A0A6I9RKW5</accession>
<keyword evidence="4" id="KW-1185">Reference proteome</keyword>
<evidence type="ECO:0000256" key="1">
    <source>
        <dbReference type="PROSITE-ProRule" id="PRU00042"/>
    </source>
</evidence>
<dbReference type="KEGG" id="egu:105050282"/>
<sequence>MIGFLRQFRGPVTTFHLSAGLLPKTLVSAAAAASKPSVAVFWDLDNKPPKSIPPYDAAVRLKLAASSLGSLRFCVAYANHHAFRHVPAPVRAARAAGRARDHREASQPSPEPYPCRVCGRNFFAHAKLVDHFRQIHEREHAKRLRRLDSTRGGRRVRLAAQLALKMEKYEKAARELLVPRVGYGLADELRRAGVVVRTVEDRPEAADRALREHIVDTMDRGKIGCLVVVSDDSGFVGVLREARMRCLKTVVVGDEGDGALKRCADANFSWKDVISGKARKEAESAVGKWNDRELLKRLEWTYEPDLEQIEDDVFEGQSEDGDDEDGSFGLVGKRWSKDSKPWWKLDSDSCDSIVR</sequence>
<dbReference type="OrthoDB" id="3518456at2759"/>
<evidence type="ECO:0000259" key="3">
    <source>
        <dbReference type="PROSITE" id="PS50157"/>
    </source>
</evidence>
<evidence type="ECO:0000256" key="2">
    <source>
        <dbReference type="SAM" id="MobiDB-lite"/>
    </source>
</evidence>
<proteinExistence type="predicted"/>
<dbReference type="PROSITE" id="PS50157">
    <property type="entry name" value="ZINC_FINGER_C2H2_2"/>
    <property type="match status" value="1"/>
</dbReference>
<evidence type="ECO:0000313" key="5">
    <source>
        <dbReference type="RefSeq" id="XP_010928534.1"/>
    </source>
</evidence>
<dbReference type="SUPFAM" id="SSF57667">
    <property type="entry name" value="beta-beta-alpha zinc fingers"/>
    <property type="match status" value="1"/>
</dbReference>
<dbReference type="PANTHER" id="PTHR35744:SF4">
    <property type="entry name" value="OS04G0464600 PROTEIN"/>
    <property type="match status" value="1"/>
</dbReference>
<gene>
    <name evidence="5" type="primary">LOC105050282</name>
</gene>
<dbReference type="RefSeq" id="XP_010928534.1">
    <property type="nucleotide sequence ID" value="XM_010930232.2"/>
</dbReference>
<dbReference type="GO" id="GO:0008270">
    <property type="term" value="F:zinc ion binding"/>
    <property type="evidence" value="ECO:0007669"/>
    <property type="project" value="UniProtKB-KW"/>
</dbReference>
<keyword evidence="1" id="KW-0479">Metal-binding</keyword>
<protein>
    <submittedName>
        <fullName evidence="5">Uncharacterized protein LOC105050282</fullName>
    </submittedName>
</protein>
<dbReference type="GeneID" id="105050282"/>
<organism evidence="4 5">
    <name type="scientific">Elaeis guineensis var. tenera</name>
    <name type="common">Oil palm</name>
    <dbReference type="NCBI Taxonomy" id="51953"/>
    <lineage>
        <taxon>Eukaryota</taxon>
        <taxon>Viridiplantae</taxon>
        <taxon>Streptophyta</taxon>
        <taxon>Embryophyta</taxon>
        <taxon>Tracheophyta</taxon>
        <taxon>Spermatophyta</taxon>
        <taxon>Magnoliopsida</taxon>
        <taxon>Liliopsida</taxon>
        <taxon>Arecaceae</taxon>
        <taxon>Arecoideae</taxon>
        <taxon>Cocoseae</taxon>
        <taxon>Elaeidinae</taxon>
        <taxon>Elaeis</taxon>
    </lineage>
</organism>
<evidence type="ECO:0000313" key="4">
    <source>
        <dbReference type="Proteomes" id="UP000504607"/>
    </source>
</evidence>
<reference evidence="5" key="1">
    <citation type="submission" date="2025-08" db="UniProtKB">
        <authorList>
            <consortium name="RefSeq"/>
        </authorList>
    </citation>
    <scope>IDENTIFICATION</scope>
</reference>
<keyword evidence="1" id="KW-0863">Zinc-finger</keyword>
<feature type="compositionally biased region" description="Acidic residues" evidence="2">
    <location>
        <begin position="311"/>
        <end position="326"/>
    </location>
</feature>
<keyword evidence="1" id="KW-0862">Zinc</keyword>
<dbReference type="AlphaFoldDB" id="A0A6I9RKW5"/>
<dbReference type="InterPro" id="IPR036236">
    <property type="entry name" value="Znf_C2H2_sf"/>
</dbReference>
<dbReference type="InterPro" id="IPR013087">
    <property type="entry name" value="Znf_C2H2_type"/>
</dbReference>
<dbReference type="InParanoid" id="A0A6I9RKW5"/>
<dbReference type="CDD" id="cd18725">
    <property type="entry name" value="PIN_LabA-like"/>
    <property type="match status" value="1"/>
</dbReference>
<dbReference type="PROSITE" id="PS00028">
    <property type="entry name" value="ZINC_FINGER_C2H2_1"/>
    <property type="match status" value="1"/>
</dbReference>
<dbReference type="PANTHER" id="PTHR35744">
    <property type="entry name" value="C2H2-TYPE DOMAIN-CONTAINING PROTEIN"/>
    <property type="match status" value="1"/>
</dbReference>